<dbReference type="Proteomes" id="UP000319976">
    <property type="component" value="Chromosome"/>
</dbReference>
<protein>
    <submittedName>
        <fullName evidence="1">Uncharacterized protein</fullName>
    </submittedName>
</protein>
<evidence type="ECO:0000313" key="1">
    <source>
        <dbReference type="EMBL" id="QDT63139.1"/>
    </source>
</evidence>
<dbReference type="KEGG" id="chya:V22_03570"/>
<keyword evidence="2" id="KW-1185">Reference proteome</keyword>
<name>A0A517T451_9PLAN</name>
<reference evidence="1 2" key="1">
    <citation type="submission" date="2019-02" db="EMBL/GenBank/DDBJ databases">
        <title>Deep-cultivation of Planctomycetes and their phenomic and genomic characterization uncovers novel biology.</title>
        <authorList>
            <person name="Wiegand S."/>
            <person name="Jogler M."/>
            <person name="Boedeker C."/>
            <person name="Pinto D."/>
            <person name="Vollmers J."/>
            <person name="Rivas-Marin E."/>
            <person name="Kohn T."/>
            <person name="Peeters S.H."/>
            <person name="Heuer A."/>
            <person name="Rast P."/>
            <person name="Oberbeckmann S."/>
            <person name="Bunk B."/>
            <person name="Jeske O."/>
            <person name="Meyerdierks A."/>
            <person name="Storesund J.E."/>
            <person name="Kallscheuer N."/>
            <person name="Luecker S."/>
            <person name="Lage O.M."/>
            <person name="Pohl T."/>
            <person name="Merkel B.J."/>
            <person name="Hornburger P."/>
            <person name="Mueller R.-W."/>
            <person name="Bruemmer F."/>
            <person name="Labrenz M."/>
            <person name="Spormann A.M."/>
            <person name="Op den Camp H."/>
            <person name="Overmann J."/>
            <person name="Amann R."/>
            <person name="Jetten M.S.M."/>
            <person name="Mascher T."/>
            <person name="Medema M.H."/>
            <person name="Devos D.P."/>
            <person name="Kaster A.-K."/>
            <person name="Ovreas L."/>
            <person name="Rohde M."/>
            <person name="Galperin M.Y."/>
            <person name="Jogler C."/>
        </authorList>
    </citation>
    <scope>NUCLEOTIDE SEQUENCE [LARGE SCALE GENOMIC DNA]</scope>
    <source>
        <strain evidence="1 2">V22</strain>
    </source>
</reference>
<sequence length="68" mass="7432">MDETLDGTNVHVGAAKPLEATCGRVGKPAHNQQTILRLSNFKAGALLTFQHRVCFVVADEHFRFGVPL</sequence>
<gene>
    <name evidence="1" type="ORF">V22_03570</name>
</gene>
<evidence type="ECO:0000313" key="2">
    <source>
        <dbReference type="Proteomes" id="UP000319976"/>
    </source>
</evidence>
<dbReference type="EMBL" id="CP036316">
    <property type="protein sequence ID" value="QDT63139.1"/>
    <property type="molecule type" value="Genomic_DNA"/>
</dbReference>
<dbReference type="AlphaFoldDB" id="A0A517T451"/>
<proteinExistence type="predicted"/>
<organism evidence="1 2">
    <name type="scientific">Calycomorphotria hydatis</name>
    <dbReference type="NCBI Taxonomy" id="2528027"/>
    <lineage>
        <taxon>Bacteria</taxon>
        <taxon>Pseudomonadati</taxon>
        <taxon>Planctomycetota</taxon>
        <taxon>Planctomycetia</taxon>
        <taxon>Planctomycetales</taxon>
        <taxon>Planctomycetaceae</taxon>
        <taxon>Calycomorphotria</taxon>
    </lineage>
</organism>
<accession>A0A517T451</accession>